<dbReference type="GO" id="GO:0004180">
    <property type="term" value="F:carboxypeptidase activity"/>
    <property type="evidence" value="ECO:0007669"/>
    <property type="project" value="TreeGrafter"/>
</dbReference>
<dbReference type="EMBL" id="KN837215">
    <property type="protein sequence ID" value="KIJ33261.1"/>
    <property type="molecule type" value="Genomic_DNA"/>
</dbReference>
<dbReference type="Proteomes" id="UP000054279">
    <property type="component" value="Unassembled WGS sequence"/>
</dbReference>
<dbReference type="GO" id="GO:0051603">
    <property type="term" value="P:proteolysis involved in protein catabolic process"/>
    <property type="evidence" value="ECO:0007669"/>
    <property type="project" value="TreeGrafter"/>
</dbReference>
<comment type="similarity">
    <text evidence="1">Belongs to the peptidase M20A family.</text>
</comment>
<dbReference type="HOGENOM" id="CLU_2177173_0_0_1"/>
<keyword evidence="4" id="KW-0378">Hydrolase</keyword>
<dbReference type="InterPro" id="IPR047177">
    <property type="entry name" value="Pept_M20A"/>
</dbReference>
<dbReference type="AlphaFoldDB" id="A0A0C9V7C5"/>
<keyword evidence="5" id="KW-0862">Zinc</keyword>
<keyword evidence="7" id="KW-1185">Reference proteome</keyword>
<dbReference type="GO" id="GO:0046872">
    <property type="term" value="F:metal ion binding"/>
    <property type="evidence" value="ECO:0007669"/>
    <property type="project" value="UniProtKB-KW"/>
</dbReference>
<dbReference type="SUPFAM" id="SSF53187">
    <property type="entry name" value="Zn-dependent exopeptidases"/>
    <property type="match status" value="1"/>
</dbReference>
<sequence>KLRAAEWLGGAVREPTESYDDMGPIGEDSHWETFGRLHDYLLKAFPLIHAKLTLLKFNTYGLVYDWQGSDSDLKPLLLTENQDIVPVDPRTVDQWVHPPYLGYFETIRAD</sequence>
<dbReference type="Gene3D" id="3.40.630.10">
    <property type="entry name" value="Zn peptidases"/>
    <property type="match status" value="1"/>
</dbReference>
<keyword evidence="3" id="KW-0479">Metal-binding</keyword>
<evidence type="ECO:0000256" key="2">
    <source>
        <dbReference type="ARBA" id="ARBA00022670"/>
    </source>
</evidence>
<protein>
    <submittedName>
        <fullName evidence="6">Uncharacterized protein</fullName>
    </submittedName>
</protein>
<dbReference type="PANTHER" id="PTHR45962:SF1">
    <property type="entry name" value="N-FATTY-ACYL-AMINO ACID SYNTHASE_HYDROLASE PM20D1"/>
    <property type="match status" value="1"/>
</dbReference>
<gene>
    <name evidence="6" type="ORF">M422DRAFT_183501</name>
</gene>
<name>A0A0C9V7C5_SPHS4</name>
<evidence type="ECO:0000256" key="4">
    <source>
        <dbReference type="ARBA" id="ARBA00022801"/>
    </source>
</evidence>
<evidence type="ECO:0000256" key="5">
    <source>
        <dbReference type="ARBA" id="ARBA00022833"/>
    </source>
</evidence>
<dbReference type="GO" id="GO:0000328">
    <property type="term" value="C:fungal-type vacuole lumen"/>
    <property type="evidence" value="ECO:0007669"/>
    <property type="project" value="TreeGrafter"/>
</dbReference>
<accession>A0A0C9V7C5</accession>
<feature type="non-terminal residue" evidence="6">
    <location>
        <position position="110"/>
    </location>
</feature>
<evidence type="ECO:0000313" key="7">
    <source>
        <dbReference type="Proteomes" id="UP000054279"/>
    </source>
</evidence>
<organism evidence="6 7">
    <name type="scientific">Sphaerobolus stellatus (strain SS14)</name>
    <dbReference type="NCBI Taxonomy" id="990650"/>
    <lineage>
        <taxon>Eukaryota</taxon>
        <taxon>Fungi</taxon>
        <taxon>Dikarya</taxon>
        <taxon>Basidiomycota</taxon>
        <taxon>Agaricomycotina</taxon>
        <taxon>Agaricomycetes</taxon>
        <taxon>Phallomycetidae</taxon>
        <taxon>Geastrales</taxon>
        <taxon>Sphaerobolaceae</taxon>
        <taxon>Sphaerobolus</taxon>
    </lineage>
</organism>
<dbReference type="OrthoDB" id="3064516at2759"/>
<dbReference type="PANTHER" id="PTHR45962">
    <property type="entry name" value="N-FATTY-ACYL-AMINO ACID SYNTHASE/HYDROLASE PM20D1"/>
    <property type="match status" value="1"/>
</dbReference>
<evidence type="ECO:0000256" key="3">
    <source>
        <dbReference type="ARBA" id="ARBA00022723"/>
    </source>
</evidence>
<evidence type="ECO:0000313" key="6">
    <source>
        <dbReference type="EMBL" id="KIJ33261.1"/>
    </source>
</evidence>
<evidence type="ECO:0000256" key="1">
    <source>
        <dbReference type="ARBA" id="ARBA00006247"/>
    </source>
</evidence>
<reference evidence="6 7" key="1">
    <citation type="submission" date="2014-06" db="EMBL/GenBank/DDBJ databases">
        <title>Evolutionary Origins and Diversification of the Mycorrhizal Mutualists.</title>
        <authorList>
            <consortium name="DOE Joint Genome Institute"/>
            <consortium name="Mycorrhizal Genomics Consortium"/>
            <person name="Kohler A."/>
            <person name="Kuo A."/>
            <person name="Nagy L.G."/>
            <person name="Floudas D."/>
            <person name="Copeland A."/>
            <person name="Barry K.W."/>
            <person name="Cichocki N."/>
            <person name="Veneault-Fourrey C."/>
            <person name="LaButti K."/>
            <person name="Lindquist E.A."/>
            <person name="Lipzen A."/>
            <person name="Lundell T."/>
            <person name="Morin E."/>
            <person name="Murat C."/>
            <person name="Riley R."/>
            <person name="Ohm R."/>
            <person name="Sun H."/>
            <person name="Tunlid A."/>
            <person name="Henrissat B."/>
            <person name="Grigoriev I.V."/>
            <person name="Hibbett D.S."/>
            <person name="Martin F."/>
        </authorList>
    </citation>
    <scope>NUCLEOTIDE SEQUENCE [LARGE SCALE GENOMIC DNA]</scope>
    <source>
        <strain evidence="6 7">SS14</strain>
    </source>
</reference>
<proteinExistence type="inferred from homology"/>
<keyword evidence="2" id="KW-0645">Protease</keyword>